<feature type="region of interest" description="Disordered" evidence="1">
    <location>
        <begin position="1"/>
        <end position="39"/>
    </location>
</feature>
<reference evidence="3 4" key="3">
    <citation type="journal article" date="2017" name="G3 (Bethesda)">
        <title>Comparative analysis highlights variable genome content of wheat rusts and divergence of the mating loci.</title>
        <authorList>
            <person name="Cuomo C.A."/>
            <person name="Bakkeren G."/>
            <person name="Khalil H.B."/>
            <person name="Panwar V."/>
            <person name="Joly D."/>
            <person name="Linning R."/>
            <person name="Sakthikumar S."/>
            <person name="Song X."/>
            <person name="Adiconis X."/>
            <person name="Fan L."/>
            <person name="Goldberg J.M."/>
            <person name="Levin J.Z."/>
            <person name="Young S."/>
            <person name="Zeng Q."/>
            <person name="Anikster Y."/>
            <person name="Bruce M."/>
            <person name="Wang M."/>
            <person name="Yin C."/>
            <person name="McCallum B."/>
            <person name="Szabo L.J."/>
            <person name="Hulbert S."/>
            <person name="Chen X."/>
            <person name="Fellers J.P."/>
        </authorList>
    </citation>
    <scope>NUCLEOTIDE SEQUENCE</scope>
    <source>
        <strain evidence="3">isolate 1-1 / race 1 (BBBD)</strain>
        <strain evidence="4">Isolate 1-1 / race 1 (BBBD)</strain>
    </source>
</reference>
<evidence type="ECO:0000313" key="4">
    <source>
        <dbReference type="Proteomes" id="UP000005240"/>
    </source>
</evidence>
<name>A0A180GGJ6_PUCT1</name>
<protein>
    <submittedName>
        <fullName evidence="2 3">Uncharacterized protein</fullName>
    </submittedName>
</protein>
<feature type="compositionally biased region" description="Basic residues" evidence="1">
    <location>
        <begin position="1"/>
        <end position="10"/>
    </location>
</feature>
<proteinExistence type="predicted"/>
<evidence type="ECO:0000256" key="1">
    <source>
        <dbReference type="SAM" id="MobiDB-lite"/>
    </source>
</evidence>
<gene>
    <name evidence="2" type="ORF">PTTG_27940</name>
</gene>
<reference evidence="2" key="1">
    <citation type="submission" date="2009-11" db="EMBL/GenBank/DDBJ databases">
        <authorList>
            <consortium name="The Broad Institute Genome Sequencing Platform"/>
            <person name="Ward D."/>
            <person name="Feldgarden M."/>
            <person name="Earl A."/>
            <person name="Young S.K."/>
            <person name="Zeng Q."/>
            <person name="Koehrsen M."/>
            <person name="Alvarado L."/>
            <person name="Berlin A."/>
            <person name="Bochicchio J."/>
            <person name="Borenstein D."/>
            <person name="Chapman S.B."/>
            <person name="Chen Z."/>
            <person name="Engels R."/>
            <person name="Freedman E."/>
            <person name="Gellesch M."/>
            <person name="Goldberg J."/>
            <person name="Griggs A."/>
            <person name="Gujja S."/>
            <person name="Heilman E."/>
            <person name="Heiman D."/>
            <person name="Hepburn T."/>
            <person name="Howarth C."/>
            <person name="Jen D."/>
            <person name="Larson L."/>
            <person name="Lewis B."/>
            <person name="Mehta T."/>
            <person name="Park D."/>
            <person name="Pearson M."/>
            <person name="Roberts A."/>
            <person name="Saif S."/>
            <person name="Shea T."/>
            <person name="Shenoy N."/>
            <person name="Sisk P."/>
            <person name="Stolte C."/>
            <person name="Sykes S."/>
            <person name="Thomson T."/>
            <person name="Walk T."/>
            <person name="White J."/>
            <person name="Yandava C."/>
            <person name="Izard J."/>
            <person name="Baranova O.V."/>
            <person name="Blanton J.M."/>
            <person name="Tanner A.C."/>
            <person name="Dewhirst F.E."/>
            <person name="Haas B."/>
            <person name="Nusbaum C."/>
            <person name="Birren B."/>
        </authorList>
    </citation>
    <scope>NUCLEOTIDE SEQUENCE [LARGE SCALE GENOMIC DNA]</scope>
    <source>
        <strain evidence="2">1-1 BBBD Race 1</strain>
    </source>
</reference>
<accession>A0A180GGJ6</accession>
<dbReference type="EMBL" id="ADAS02000079">
    <property type="protein sequence ID" value="OAV91538.1"/>
    <property type="molecule type" value="Genomic_DNA"/>
</dbReference>
<dbReference type="Proteomes" id="UP000005240">
    <property type="component" value="Unassembled WGS sequence"/>
</dbReference>
<keyword evidence="4" id="KW-1185">Reference proteome</keyword>
<dbReference type="AlphaFoldDB" id="A0A180GGJ6"/>
<dbReference type="EnsemblFungi" id="PTTG_27940-t43_1">
    <property type="protein sequence ID" value="PTTG_27940-t43_1-p1"/>
    <property type="gene ID" value="PTTG_27940"/>
</dbReference>
<evidence type="ECO:0000313" key="2">
    <source>
        <dbReference type="EMBL" id="OAV91538.1"/>
    </source>
</evidence>
<sequence>MYIPVSRKRKEPNPNPARGIATSAINEEPKQYKQTQSPSRQEYCCIVPARSSDSDWIIPFSLARLHPTPSQTVLVPASAIG</sequence>
<organism evidence="2">
    <name type="scientific">Puccinia triticina (isolate 1-1 / race 1 (BBBD))</name>
    <name type="common">Brown leaf rust fungus</name>
    <dbReference type="NCBI Taxonomy" id="630390"/>
    <lineage>
        <taxon>Eukaryota</taxon>
        <taxon>Fungi</taxon>
        <taxon>Dikarya</taxon>
        <taxon>Basidiomycota</taxon>
        <taxon>Pucciniomycotina</taxon>
        <taxon>Pucciniomycetes</taxon>
        <taxon>Pucciniales</taxon>
        <taxon>Pucciniaceae</taxon>
        <taxon>Puccinia</taxon>
    </lineage>
</organism>
<dbReference type="VEuPathDB" id="FungiDB:PTTG_27940"/>
<reference evidence="3" key="4">
    <citation type="submission" date="2025-05" db="UniProtKB">
        <authorList>
            <consortium name="EnsemblFungi"/>
        </authorList>
    </citation>
    <scope>IDENTIFICATION</scope>
    <source>
        <strain evidence="3">isolate 1-1 / race 1 (BBBD)</strain>
    </source>
</reference>
<evidence type="ECO:0000313" key="3">
    <source>
        <dbReference type="EnsemblFungi" id="PTTG_27940-t43_1-p1"/>
    </source>
</evidence>
<reference evidence="2" key="2">
    <citation type="submission" date="2016-05" db="EMBL/GenBank/DDBJ databases">
        <title>Comparative analysis highlights variable genome content of wheat rusts and divergence of the mating loci.</title>
        <authorList>
            <person name="Cuomo C.A."/>
            <person name="Bakkeren G."/>
            <person name="Szabo L."/>
            <person name="Khalil H."/>
            <person name="Joly D."/>
            <person name="Goldberg J."/>
            <person name="Young S."/>
            <person name="Zeng Q."/>
            <person name="Fellers J."/>
        </authorList>
    </citation>
    <scope>NUCLEOTIDE SEQUENCE [LARGE SCALE GENOMIC DNA]</scope>
    <source>
        <strain evidence="2">1-1 BBBD Race 1</strain>
    </source>
</reference>